<protein>
    <submittedName>
        <fullName evidence="2">Uncharacterized protein</fullName>
    </submittedName>
</protein>
<feature type="compositionally biased region" description="Polar residues" evidence="1">
    <location>
        <begin position="1"/>
        <end position="15"/>
    </location>
</feature>
<name>A0AAV7UY41_PLEWA</name>
<keyword evidence="3" id="KW-1185">Reference proteome</keyword>
<organism evidence="2 3">
    <name type="scientific">Pleurodeles waltl</name>
    <name type="common">Iberian ribbed newt</name>
    <dbReference type="NCBI Taxonomy" id="8319"/>
    <lineage>
        <taxon>Eukaryota</taxon>
        <taxon>Metazoa</taxon>
        <taxon>Chordata</taxon>
        <taxon>Craniata</taxon>
        <taxon>Vertebrata</taxon>
        <taxon>Euteleostomi</taxon>
        <taxon>Amphibia</taxon>
        <taxon>Batrachia</taxon>
        <taxon>Caudata</taxon>
        <taxon>Salamandroidea</taxon>
        <taxon>Salamandridae</taxon>
        <taxon>Pleurodelinae</taxon>
        <taxon>Pleurodeles</taxon>
    </lineage>
</organism>
<sequence>MSRSPQTPRAEQSGSLGLAARTHSHRQRLHQGTQPISQQPPDRRQRDAAETRDRPDKRRQPRHKFVMK</sequence>
<proteinExistence type="predicted"/>
<dbReference type="EMBL" id="JANPWB010000004">
    <property type="protein sequence ID" value="KAJ1193437.1"/>
    <property type="molecule type" value="Genomic_DNA"/>
</dbReference>
<feature type="region of interest" description="Disordered" evidence="1">
    <location>
        <begin position="1"/>
        <end position="68"/>
    </location>
</feature>
<evidence type="ECO:0000256" key="1">
    <source>
        <dbReference type="SAM" id="MobiDB-lite"/>
    </source>
</evidence>
<gene>
    <name evidence="2" type="ORF">NDU88_002735</name>
</gene>
<dbReference type="AlphaFoldDB" id="A0AAV7UY41"/>
<feature type="compositionally biased region" description="Basic residues" evidence="1">
    <location>
        <begin position="59"/>
        <end position="68"/>
    </location>
</feature>
<accession>A0AAV7UY41</accession>
<evidence type="ECO:0000313" key="3">
    <source>
        <dbReference type="Proteomes" id="UP001066276"/>
    </source>
</evidence>
<feature type="compositionally biased region" description="Polar residues" evidence="1">
    <location>
        <begin position="30"/>
        <end position="40"/>
    </location>
</feature>
<feature type="compositionally biased region" description="Basic and acidic residues" evidence="1">
    <location>
        <begin position="41"/>
        <end position="58"/>
    </location>
</feature>
<reference evidence="2" key="1">
    <citation type="journal article" date="2022" name="bioRxiv">
        <title>Sequencing and chromosome-scale assembly of the giantPleurodeles waltlgenome.</title>
        <authorList>
            <person name="Brown T."/>
            <person name="Elewa A."/>
            <person name="Iarovenko S."/>
            <person name="Subramanian E."/>
            <person name="Araus A.J."/>
            <person name="Petzold A."/>
            <person name="Susuki M."/>
            <person name="Suzuki K.-i.T."/>
            <person name="Hayashi T."/>
            <person name="Toyoda A."/>
            <person name="Oliveira C."/>
            <person name="Osipova E."/>
            <person name="Leigh N.D."/>
            <person name="Simon A."/>
            <person name="Yun M.H."/>
        </authorList>
    </citation>
    <scope>NUCLEOTIDE SEQUENCE</scope>
    <source>
        <strain evidence="2">20211129_DDA</strain>
        <tissue evidence="2">Liver</tissue>
    </source>
</reference>
<comment type="caution">
    <text evidence="2">The sequence shown here is derived from an EMBL/GenBank/DDBJ whole genome shotgun (WGS) entry which is preliminary data.</text>
</comment>
<dbReference type="Proteomes" id="UP001066276">
    <property type="component" value="Chromosome 2_2"/>
</dbReference>
<evidence type="ECO:0000313" key="2">
    <source>
        <dbReference type="EMBL" id="KAJ1193437.1"/>
    </source>
</evidence>